<dbReference type="HOGENOM" id="CLU_011361_1_0_1"/>
<keyword evidence="6 10" id="KW-0333">Golgi apparatus</keyword>
<dbReference type="AlphaFoldDB" id="R8BTC7"/>
<dbReference type="GO" id="GO:0006891">
    <property type="term" value="P:intra-Golgi vesicle-mediated transport"/>
    <property type="evidence" value="ECO:0007669"/>
    <property type="project" value="UniProtKB-UniRule"/>
</dbReference>
<name>R8BTC7_PHAM7</name>
<sequence>MGKLSMSLVELSINYTEMKRQVNAAHDATSSVIDEASTLMAQKRDIETKQQLVKSFRERFILAENEIAVLALTSEAVDDKFFSTLAKARRISKDCEVLLGFENQTIGLELMEQTSNHVNLAFQKLYRWIQREFKSLNLENPQIGTSIRRALRVLAERPSLFQNCLDFFAEAREHVLSDAFFAALTGSSVSGVQNRSAKPIELVAHDPLRYVGDMLAWMHSAAVSEREALEVLFVSEGDDLAKGLQAGRENEVWRLIAEDSEDAPAFDAVQALNELVDRDMSGASRILRQRVEQVIQTNEETIMAYKLANLLSFYEVTFSKLLTPKSVLVETLGGLESEALRQFRSLMRDHIATLQGDFQHAPQDLGPPEFLQEALQQLTAIMRTYDTSLASLDDRTAGFEPILAEAFDPFMTGCRNLSKSMGSPARSIFLVNCCQAATVVVGAFDFTRNTTEKLHQEVETEFGVLVESQYFFFRLESGLDALFQSLGPLTSKPEDIGQIRQLEPLQPDRLSIASQTLDEFLPSALMDAMENLKRLQDSTLARKVVEEAAERFCVDFEHVEDILMLADETAEQNGLADSETEEIQNLRAVFPRTSGEIRVLLS</sequence>
<dbReference type="GO" id="GO:0000139">
    <property type="term" value="C:Golgi membrane"/>
    <property type="evidence" value="ECO:0007669"/>
    <property type="project" value="UniProtKB-SubCell"/>
</dbReference>
<dbReference type="EMBL" id="KB932913">
    <property type="protein sequence ID" value="EOO02559.1"/>
    <property type="molecule type" value="Genomic_DNA"/>
</dbReference>
<dbReference type="SMART" id="SM01087">
    <property type="entry name" value="COG6"/>
    <property type="match status" value="1"/>
</dbReference>
<dbReference type="RefSeq" id="XP_007912723.1">
    <property type="nucleotide sequence ID" value="XM_007914532.1"/>
</dbReference>
<evidence type="ECO:0000259" key="11">
    <source>
        <dbReference type="Pfam" id="PF06419"/>
    </source>
</evidence>
<evidence type="ECO:0000256" key="10">
    <source>
        <dbReference type="RuleBase" id="RU365075"/>
    </source>
</evidence>
<dbReference type="eggNOG" id="KOG3758">
    <property type="taxonomic scope" value="Eukaryota"/>
</dbReference>
<comment type="subunit">
    <text evidence="10">Component of the conserved oligomeric Golgi complex.</text>
</comment>
<gene>
    <name evidence="13" type="ORF">UCRPA7_1954</name>
</gene>
<reference evidence="14" key="1">
    <citation type="journal article" date="2013" name="Genome Announc.">
        <title>Draft genome sequence of the ascomycete Phaeoacremonium aleophilum strain UCR-PA7, a causal agent of the esca disease complex in grapevines.</title>
        <authorList>
            <person name="Blanco-Ulate B."/>
            <person name="Rolshausen P."/>
            <person name="Cantu D."/>
        </authorList>
    </citation>
    <scope>NUCLEOTIDE SEQUENCE [LARGE SCALE GENOMIC DNA]</scope>
    <source>
        <strain evidence="14">UCR-PA7</strain>
    </source>
</reference>
<comment type="similarity">
    <text evidence="2 10">Belongs to the COG6 family.</text>
</comment>
<evidence type="ECO:0000256" key="4">
    <source>
        <dbReference type="ARBA" id="ARBA00022448"/>
    </source>
</evidence>
<evidence type="ECO:0000256" key="8">
    <source>
        <dbReference type="ARBA" id="ARBA00031348"/>
    </source>
</evidence>
<evidence type="ECO:0000259" key="12">
    <source>
        <dbReference type="Pfam" id="PF20653"/>
    </source>
</evidence>
<evidence type="ECO:0000256" key="7">
    <source>
        <dbReference type="ARBA" id="ARBA00023136"/>
    </source>
</evidence>
<keyword evidence="7 10" id="KW-0472">Membrane</keyword>
<dbReference type="InterPro" id="IPR048369">
    <property type="entry name" value="COG6_C"/>
</dbReference>
<evidence type="ECO:0000313" key="14">
    <source>
        <dbReference type="Proteomes" id="UP000014074"/>
    </source>
</evidence>
<dbReference type="Pfam" id="PF20653">
    <property type="entry name" value="COG6_C"/>
    <property type="match status" value="1"/>
</dbReference>
<proteinExistence type="inferred from homology"/>
<comment type="function">
    <text evidence="9">Acts as a component of the peripheral membrane COG complex that is involved in intra-Golgi protein trafficking. COG is located at the cis-Golgi, and regulates tethering of retrograde intra-Golgi vesicles and possibly a number of other membrane trafficking events.</text>
</comment>
<protein>
    <recommendedName>
        <fullName evidence="3 10">Conserved oligomeric Golgi complex subunit 6</fullName>
        <shortName evidence="10">COG complex subunit 6</shortName>
    </recommendedName>
    <alternativeName>
        <fullName evidence="8 10">Component of oligomeric Golgi complex 6</fullName>
    </alternativeName>
</protein>
<dbReference type="OrthoDB" id="272987at2759"/>
<evidence type="ECO:0000256" key="1">
    <source>
        <dbReference type="ARBA" id="ARBA00004395"/>
    </source>
</evidence>
<keyword evidence="14" id="KW-1185">Reference proteome</keyword>
<evidence type="ECO:0000256" key="3">
    <source>
        <dbReference type="ARBA" id="ARBA00020973"/>
    </source>
</evidence>
<evidence type="ECO:0000256" key="9">
    <source>
        <dbReference type="ARBA" id="ARBA00043873"/>
    </source>
</evidence>
<dbReference type="InterPro" id="IPR010490">
    <property type="entry name" value="COG6"/>
</dbReference>
<keyword evidence="5 10" id="KW-0653">Protein transport</keyword>
<evidence type="ECO:0000256" key="2">
    <source>
        <dbReference type="ARBA" id="ARBA00011023"/>
    </source>
</evidence>
<dbReference type="GO" id="GO:0017119">
    <property type="term" value="C:Golgi transport complex"/>
    <property type="evidence" value="ECO:0007669"/>
    <property type="project" value="UniProtKB-UniRule"/>
</dbReference>
<dbReference type="GeneID" id="19322156"/>
<dbReference type="KEGG" id="tmn:UCRPA7_1954"/>
<feature type="domain" description="Conserved Oligomeric Golgi complex subunit 6 C-terminal" evidence="12">
    <location>
        <begin position="104"/>
        <end position="601"/>
    </location>
</feature>
<accession>R8BTC7</accession>
<dbReference type="GO" id="GO:0015031">
    <property type="term" value="P:protein transport"/>
    <property type="evidence" value="ECO:0007669"/>
    <property type="project" value="UniProtKB-KW"/>
</dbReference>
<dbReference type="Proteomes" id="UP000014074">
    <property type="component" value="Unassembled WGS sequence"/>
</dbReference>
<feature type="domain" description="Conserved oligomeric complex COG6 N-terminal" evidence="11">
    <location>
        <begin position="4"/>
        <end position="71"/>
    </location>
</feature>
<evidence type="ECO:0000313" key="13">
    <source>
        <dbReference type="EMBL" id="EOO02559.1"/>
    </source>
</evidence>
<evidence type="ECO:0000256" key="5">
    <source>
        <dbReference type="ARBA" id="ARBA00022927"/>
    </source>
</evidence>
<evidence type="ECO:0000256" key="6">
    <source>
        <dbReference type="ARBA" id="ARBA00023034"/>
    </source>
</evidence>
<dbReference type="Pfam" id="PF06419">
    <property type="entry name" value="COG6_N"/>
    <property type="match status" value="1"/>
</dbReference>
<dbReference type="PANTHER" id="PTHR21506">
    <property type="entry name" value="COMPONENT OF OLIGOMERIC GOLGI COMPLEX 6"/>
    <property type="match status" value="1"/>
</dbReference>
<organism evidence="13 14">
    <name type="scientific">Phaeoacremonium minimum (strain UCR-PA7)</name>
    <name type="common">Esca disease fungus</name>
    <name type="synonym">Togninia minima</name>
    <dbReference type="NCBI Taxonomy" id="1286976"/>
    <lineage>
        <taxon>Eukaryota</taxon>
        <taxon>Fungi</taxon>
        <taxon>Dikarya</taxon>
        <taxon>Ascomycota</taxon>
        <taxon>Pezizomycotina</taxon>
        <taxon>Sordariomycetes</taxon>
        <taxon>Sordariomycetidae</taxon>
        <taxon>Togniniales</taxon>
        <taxon>Togniniaceae</taxon>
        <taxon>Phaeoacremonium</taxon>
    </lineage>
</organism>
<dbReference type="InterPro" id="IPR048368">
    <property type="entry name" value="COG6_N"/>
</dbReference>
<comment type="subcellular location">
    <subcellularLocation>
        <location evidence="1 10">Golgi apparatus membrane</location>
        <topology evidence="1 10">Peripheral membrane protein</topology>
    </subcellularLocation>
</comment>
<comment type="function">
    <text evidence="10">Acts as component of the peripheral membrane COG complex that is involved in intra-Golgi protein trafficking. COG is located at the cis-Golgi, and regulates tethering of retrograde intra-Golgi vesicles and possibly a number of other membrane trafficking events.</text>
</comment>
<dbReference type="PANTHER" id="PTHR21506:SF0">
    <property type="entry name" value="CONSERVED OLIGOMERIC GOLGI COMPLEX SUBUNIT 6"/>
    <property type="match status" value="1"/>
</dbReference>
<keyword evidence="4 10" id="KW-0813">Transport</keyword>